<dbReference type="EMBL" id="CADEAL010000637">
    <property type="protein sequence ID" value="CAB1423147.1"/>
    <property type="molecule type" value="Genomic_DNA"/>
</dbReference>
<comment type="caution">
    <text evidence="2">The sequence shown here is derived from an EMBL/GenBank/DDBJ whole genome shotgun (WGS) entry which is preliminary data.</text>
</comment>
<protein>
    <submittedName>
        <fullName evidence="2">Uncharacterized protein</fullName>
    </submittedName>
</protein>
<sequence length="101" mass="11309">MKVGRGREAEEENMLTSTHTAAGSWSDPQAVTGFLDEPVEPASRQEAGVPGSIRPSTNRNTEKKTLYIEFRYLQLSEKRNLDEEVANDSRYKAADELGHIE</sequence>
<accession>A0A9N7U2Y5</accession>
<feature type="compositionally biased region" description="Polar residues" evidence="1">
    <location>
        <begin position="14"/>
        <end position="29"/>
    </location>
</feature>
<reference evidence="2" key="1">
    <citation type="submission" date="2020-03" db="EMBL/GenBank/DDBJ databases">
        <authorList>
            <person name="Weist P."/>
        </authorList>
    </citation>
    <scope>NUCLEOTIDE SEQUENCE</scope>
</reference>
<feature type="region of interest" description="Disordered" evidence="1">
    <location>
        <begin position="1"/>
        <end position="60"/>
    </location>
</feature>
<dbReference type="Proteomes" id="UP001153269">
    <property type="component" value="Unassembled WGS sequence"/>
</dbReference>
<keyword evidence="3" id="KW-1185">Reference proteome</keyword>
<organism evidence="2 3">
    <name type="scientific">Pleuronectes platessa</name>
    <name type="common">European plaice</name>
    <dbReference type="NCBI Taxonomy" id="8262"/>
    <lineage>
        <taxon>Eukaryota</taxon>
        <taxon>Metazoa</taxon>
        <taxon>Chordata</taxon>
        <taxon>Craniata</taxon>
        <taxon>Vertebrata</taxon>
        <taxon>Euteleostomi</taxon>
        <taxon>Actinopterygii</taxon>
        <taxon>Neopterygii</taxon>
        <taxon>Teleostei</taxon>
        <taxon>Neoteleostei</taxon>
        <taxon>Acanthomorphata</taxon>
        <taxon>Carangaria</taxon>
        <taxon>Pleuronectiformes</taxon>
        <taxon>Pleuronectoidei</taxon>
        <taxon>Pleuronectidae</taxon>
        <taxon>Pleuronectes</taxon>
    </lineage>
</organism>
<name>A0A9N7U2Y5_PLEPL</name>
<dbReference type="AlphaFoldDB" id="A0A9N7U2Y5"/>
<evidence type="ECO:0000256" key="1">
    <source>
        <dbReference type="SAM" id="MobiDB-lite"/>
    </source>
</evidence>
<proteinExistence type="predicted"/>
<gene>
    <name evidence="2" type="ORF">PLEPLA_LOCUS11065</name>
</gene>
<evidence type="ECO:0000313" key="3">
    <source>
        <dbReference type="Proteomes" id="UP001153269"/>
    </source>
</evidence>
<evidence type="ECO:0000313" key="2">
    <source>
        <dbReference type="EMBL" id="CAB1423147.1"/>
    </source>
</evidence>